<feature type="transmembrane region" description="Helical" evidence="7">
    <location>
        <begin position="280"/>
        <end position="303"/>
    </location>
</feature>
<evidence type="ECO:0000256" key="4">
    <source>
        <dbReference type="ARBA" id="ARBA00023224"/>
    </source>
</evidence>
<evidence type="ECO:0000256" key="6">
    <source>
        <dbReference type="PROSITE-ProRule" id="PRU00284"/>
    </source>
</evidence>
<comment type="subcellular location">
    <subcellularLocation>
        <location evidence="1">Cell membrane</location>
    </subcellularLocation>
</comment>
<dbReference type="SUPFAM" id="SSF58104">
    <property type="entry name" value="Methyl-accepting chemotaxis protein (MCP) signaling domain"/>
    <property type="match status" value="1"/>
</dbReference>
<evidence type="ECO:0000259" key="8">
    <source>
        <dbReference type="PROSITE" id="PS50111"/>
    </source>
</evidence>
<keyword evidence="4 6" id="KW-0807">Transducer</keyword>
<name>A0A198AI92_9BACL</name>
<sequence length="661" mass="72264">MKLFLMFFTSILSFVIIVGALSYSVSKDVIKNKMADSTLQTVTQAGQKLDFLYQTFEDVTLQVMYNNDVQKLLETLSKIDPLSYDAADPSHQLTEKLNFVAFSNKAIKTLRIYRPDGKLIVATGSTGYESEVSVSDTDWFKQIVEAGGKAAWLDSKSKGYSNDSGSTFGIGRIISNATSNLLIVEFSTDILNNELDRITLGENSSVVITNSSNKNLATFDKTELEQTAAIQLTKEQIEKSQDSFTTKDDHLVAYYRSPISGWNLIGDVPVSSMVKDAKRIFNYTLIVALFAAIAAVLIGLFVVRMIGRPLVNLRNLMQQGEKGKLTVRANYTTKDEIGQLGNSFDSMMEQITTLVQQTSTSAQQVYETATELSNSSKTTAIAAREIAIATEEISGGAAGLATESERGNELTHHIGMQMKNVIEANLEMGTAATDVQSSSELGTKYMAELIDKTKLTETMIRSMVDKVANLKDSTRSIRQILDVLNNMTKQTNILSLNATIEAARAGAAGKGFMVVADEIRKLADQSKQSIHVVGQITEKIQVEINETVKVLSTATPIFKQQIQAVNEADTIFKQVTSHMGGFVVRLSTVSDSISTLEQSQEVLSDAMMNVSAVAEESLATSQEVASLSTEQLNISNGLVRLSEQLDQLSKSLNETLSKFEV</sequence>
<feature type="domain" description="HAMP" evidence="9">
    <location>
        <begin position="304"/>
        <end position="356"/>
    </location>
</feature>
<gene>
    <name evidence="10" type="ORF">A8708_18540</name>
</gene>
<comment type="similarity">
    <text evidence="5">Belongs to the methyl-accepting chemotaxis (MCP) protein family.</text>
</comment>
<evidence type="ECO:0000256" key="5">
    <source>
        <dbReference type="ARBA" id="ARBA00029447"/>
    </source>
</evidence>
<feature type="domain" description="Methyl-accepting transducer" evidence="8">
    <location>
        <begin position="375"/>
        <end position="625"/>
    </location>
</feature>
<dbReference type="PROSITE" id="PS50111">
    <property type="entry name" value="CHEMOTAXIS_TRANSDUC_2"/>
    <property type="match status" value="1"/>
</dbReference>
<evidence type="ECO:0000256" key="3">
    <source>
        <dbReference type="ARBA" id="ARBA00023136"/>
    </source>
</evidence>
<dbReference type="GO" id="GO:0007165">
    <property type="term" value="P:signal transduction"/>
    <property type="evidence" value="ECO:0007669"/>
    <property type="project" value="UniProtKB-KW"/>
</dbReference>
<dbReference type="STRING" id="1850517.A8708_18540"/>
<organism evidence="10 11">
    <name type="scientific">Paenibacillus oryzisoli</name>
    <dbReference type="NCBI Taxonomy" id="1850517"/>
    <lineage>
        <taxon>Bacteria</taxon>
        <taxon>Bacillati</taxon>
        <taxon>Bacillota</taxon>
        <taxon>Bacilli</taxon>
        <taxon>Bacillales</taxon>
        <taxon>Paenibacillaceae</taxon>
        <taxon>Paenibacillus</taxon>
    </lineage>
</organism>
<dbReference type="Proteomes" id="UP000078454">
    <property type="component" value="Unassembled WGS sequence"/>
</dbReference>
<keyword evidence="11" id="KW-1185">Reference proteome</keyword>
<dbReference type="AlphaFoldDB" id="A0A198AI92"/>
<keyword evidence="7" id="KW-0812">Transmembrane</keyword>
<dbReference type="InterPro" id="IPR004089">
    <property type="entry name" value="MCPsignal_dom"/>
</dbReference>
<protein>
    <submittedName>
        <fullName evidence="10">Chemotaxis protein</fullName>
    </submittedName>
</protein>
<evidence type="ECO:0000313" key="11">
    <source>
        <dbReference type="Proteomes" id="UP000078454"/>
    </source>
</evidence>
<dbReference type="PANTHER" id="PTHR32089:SF112">
    <property type="entry name" value="LYSOZYME-LIKE PROTEIN-RELATED"/>
    <property type="match status" value="1"/>
</dbReference>
<dbReference type="Pfam" id="PF00672">
    <property type="entry name" value="HAMP"/>
    <property type="match status" value="1"/>
</dbReference>
<evidence type="ECO:0000256" key="2">
    <source>
        <dbReference type="ARBA" id="ARBA00022475"/>
    </source>
</evidence>
<dbReference type="Gene3D" id="3.30.450.20">
    <property type="entry name" value="PAS domain"/>
    <property type="match status" value="1"/>
</dbReference>
<proteinExistence type="inferred from homology"/>
<dbReference type="SMART" id="SM00304">
    <property type="entry name" value="HAMP"/>
    <property type="match status" value="1"/>
</dbReference>
<evidence type="ECO:0000256" key="7">
    <source>
        <dbReference type="SAM" id="Phobius"/>
    </source>
</evidence>
<keyword evidence="3 7" id="KW-0472">Membrane</keyword>
<evidence type="ECO:0000256" key="1">
    <source>
        <dbReference type="ARBA" id="ARBA00004236"/>
    </source>
</evidence>
<dbReference type="InterPro" id="IPR003660">
    <property type="entry name" value="HAMP_dom"/>
</dbReference>
<comment type="caution">
    <text evidence="10">The sequence shown here is derived from an EMBL/GenBank/DDBJ whole genome shotgun (WGS) entry which is preliminary data.</text>
</comment>
<dbReference type="SMART" id="SM00283">
    <property type="entry name" value="MA"/>
    <property type="match status" value="1"/>
</dbReference>
<evidence type="ECO:0000259" key="9">
    <source>
        <dbReference type="PROSITE" id="PS50885"/>
    </source>
</evidence>
<keyword evidence="7" id="KW-1133">Transmembrane helix</keyword>
<keyword evidence="2" id="KW-1003">Cell membrane</keyword>
<accession>A0A198AI92</accession>
<dbReference type="EMBL" id="LYPB01000050">
    <property type="protein sequence ID" value="OAS20751.1"/>
    <property type="molecule type" value="Genomic_DNA"/>
</dbReference>
<evidence type="ECO:0000313" key="10">
    <source>
        <dbReference type="EMBL" id="OAS20751.1"/>
    </source>
</evidence>
<dbReference type="Gene3D" id="1.10.287.950">
    <property type="entry name" value="Methyl-accepting chemotaxis protein"/>
    <property type="match status" value="1"/>
</dbReference>
<dbReference type="GO" id="GO:0005886">
    <property type="term" value="C:plasma membrane"/>
    <property type="evidence" value="ECO:0007669"/>
    <property type="project" value="UniProtKB-SubCell"/>
</dbReference>
<dbReference type="CDD" id="cd06225">
    <property type="entry name" value="HAMP"/>
    <property type="match status" value="1"/>
</dbReference>
<dbReference type="PROSITE" id="PS50885">
    <property type="entry name" value="HAMP"/>
    <property type="match status" value="1"/>
</dbReference>
<dbReference type="OrthoDB" id="9760371at2"/>
<reference evidence="10 11" key="1">
    <citation type="submission" date="2016-05" db="EMBL/GenBank/DDBJ databases">
        <title>Paenibacillus sp. 1ZS3-15 nov., isolated from the rhizosphere soil.</title>
        <authorList>
            <person name="Zhang X.X."/>
            <person name="Zhang J."/>
        </authorList>
    </citation>
    <scope>NUCLEOTIDE SEQUENCE [LARGE SCALE GENOMIC DNA]</scope>
    <source>
        <strain evidence="10 11">1ZS3-15</strain>
    </source>
</reference>
<dbReference type="Pfam" id="PF00015">
    <property type="entry name" value="MCPsignal"/>
    <property type="match status" value="1"/>
</dbReference>
<dbReference type="PANTHER" id="PTHR32089">
    <property type="entry name" value="METHYL-ACCEPTING CHEMOTAXIS PROTEIN MCPB"/>
    <property type="match status" value="1"/>
</dbReference>